<dbReference type="AlphaFoldDB" id="A0A2P5HKY6"/>
<protein>
    <recommendedName>
        <fullName evidence="2">C2H2-type domain-containing protein</fullName>
    </recommendedName>
</protein>
<dbReference type="Proteomes" id="UP000094444">
    <property type="component" value="Unassembled WGS sequence"/>
</dbReference>
<accession>A0A2P5HKY6</accession>
<organism evidence="3 4">
    <name type="scientific">Diaporthe helianthi</name>
    <dbReference type="NCBI Taxonomy" id="158607"/>
    <lineage>
        <taxon>Eukaryota</taxon>
        <taxon>Fungi</taxon>
        <taxon>Dikarya</taxon>
        <taxon>Ascomycota</taxon>
        <taxon>Pezizomycotina</taxon>
        <taxon>Sordariomycetes</taxon>
        <taxon>Sordariomycetidae</taxon>
        <taxon>Diaporthales</taxon>
        <taxon>Diaporthaceae</taxon>
        <taxon>Diaporthe</taxon>
    </lineage>
</organism>
<evidence type="ECO:0000256" key="1">
    <source>
        <dbReference type="PROSITE-ProRule" id="PRU00042"/>
    </source>
</evidence>
<dbReference type="EMBL" id="MAVT02001439">
    <property type="protein sequence ID" value="POS70923.1"/>
    <property type="molecule type" value="Genomic_DNA"/>
</dbReference>
<comment type="caution">
    <text evidence="3">The sequence shown here is derived from an EMBL/GenBank/DDBJ whole genome shotgun (WGS) entry which is preliminary data.</text>
</comment>
<proteinExistence type="predicted"/>
<dbReference type="PROSITE" id="PS50157">
    <property type="entry name" value="ZINC_FINGER_C2H2_2"/>
    <property type="match status" value="1"/>
</dbReference>
<dbReference type="OrthoDB" id="5132222at2759"/>
<sequence>MPGSNTITAVRGFRVRLSTLDKFLVANGKAHGAENGFAPLYDFEKPEGPDEISAILRAKAGGGSGILYVVPAAEGHDVTPYVYVAYQYRHVYSQLRITPQDPPEQPMPAEFEQLRQEILGYRASVGDGGCQGVDQEDGAMGLYILYTEGRSAPNPPELRERYKLPIQCDKCDETFTRWSAKQWHLDKVHGIDEPLNPLPGNA</sequence>
<dbReference type="PROSITE" id="PS00028">
    <property type="entry name" value="ZINC_FINGER_C2H2_1"/>
    <property type="match status" value="1"/>
</dbReference>
<name>A0A2P5HKY6_DIAHE</name>
<reference evidence="3" key="1">
    <citation type="submission" date="2017-09" db="EMBL/GenBank/DDBJ databases">
        <title>Polyketide synthases of a Diaporthe helianthi virulent isolate.</title>
        <authorList>
            <person name="Baroncelli R."/>
        </authorList>
    </citation>
    <scope>NUCLEOTIDE SEQUENCE [LARGE SCALE GENOMIC DNA]</scope>
    <source>
        <strain evidence="3">7/96</strain>
    </source>
</reference>
<keyword evidence="1" id="KW-0863">Zinc-finger</keyword>
<evidence type="ECO:0000313" key="3">
    <source>
        <dbReference type="EMBL" id="POS70923.1"/>
    </source>
</evidence>
<evidence type="ECO:0000259" key="2">
    <source>
        <dbReference type="PROSITE" id="PS50157"/>
    </source>
</evidence>
<feature type="domain" description="C2H2-type" evidence="2">
    <location>
        <begin position="166"/>
        <end position="194"/>
    </location>
</feature>
<evidence type="ECO:0000313" key="4">
    <source>
        <dbReference type="Proteomes" id="UP000094444"/>
    </source>
</evidence>
<keyword evidence="4" id="KW-1185">Reference proteome</keyword>
<keyword evidence="1" id="KW-0862">Zinc</keyword>
<keyword evidence="1" id="KW-0479">Metal-binding</keyword>
<dbReference type="InParanoid" id="A0A2P5HKY6"/>
<dbReference type="InterPro" id="IPR013087">
    <property type="entry name" value="Znf_C2H2_type"/>
</dbReference>
<dbReference type="GO" id="GO:0008270">
    <property type="term" value="F:zinc ion binding"/>
    <property type="evidence" value="ECO:0007669"/>
    <property type="project" value="UniProtKB-KW"/>
</dbReference>
<dbReference type="STRING" id="158607.A0A2P5HKY6"/>
<gene>
    <name evidence="3" type="ORF">DHEL01_v210682</name>
</gene>